<keyword evidence="6" id="KW-0520">NAD</keyword>
<comment type="caution">
    <text evidence="13">The sequence shown here is derived from an EMBL/GenBank/DDBJ whole genome shotgun (WGS) entry which is preliminary data.</text>
</comment>
<accession>A0ABW2KTM1</accession>
<dbReference type="InterPro" id="IPR001753">
    <property type="entry name" value="Enoyl-CoA_hydra/iso"/>
</dbReference>
<evidence type="ECO:0000256" key="1">
    <source>
        <dbReference type="ARBA" id="ARBA00005005"/>
    </source>
</evidence>
<evidence type="ECO:0000256" key="6">
    <source>
        <dbReference type="ARBA" id="ARBA00023027"/>
    </source>
</evidence>
<evidence type="ECO:0000256" key="7">
    <source>
        <dbReference type="ARBA" id="ARBA00023098"/>
    </source>
</evidence>
<dbReference type="InterPro" id="IPR036291">
    <property type="entry name" value="NAD(P)-bd_dom_sf"/>
</dbReference>
<comment type="pathway">
    <text evidence="1">Lipid metabolism; fatty acid beta-oxidation.</text>
</comment>
<keyword evidence="8" id="KW-0456">Lyase</keyword>
<proteinExistence type="inferred from homology"/>
<evidence type="ECO:0000313" key="13">
    <source>
        <dbReference type="EMBL" id="MFC7333237.1"/>
    </source>
</evidence>
<evidence type="ECO:0000256" key="5">
    <source>
        <dbReference type="ARBA" id="ARBA00023002"/>
    </source>
</evidence>
<dbReference type="PANTHER" id="PTHR43612:SF3">
    <property type="entry name" value="TRIFUNCTIONAL ENZYME SUBUNIT ALPHA, MITOCHONDRIAL"/>
    <property type="match status" value="1"/>
</dbReference>
<evidence type="ECO:0000256" key="3">
    <source>
        <dbReference type="ARBA" id="ARBA00022832"/>
    </source>
</evidence>
<evidence type="ECO:0000256" key="9">
    <source>
        <dbReference type="ARBA" id="ARBA00023268"/>
    </source>
</evidence>
<dbReference type="Gene3D" id="3.90.226.10">
    <property type="entry name" value="2-enoyl-CoA Hydratase, Chain A, domain 1"/>
    <property type="match status" value="1"/>
</dbReference>
<sequence>MTNAIAYAVDADGICTLTIDQPGRSMNVIDASFADEFAAAVDRAVADAAVKGVIVTSGKKAFLAGADLMQLEARFEQAASLPVDQLFRQFFSFSAALRRMETSGKPFACALNGTALGGGFEIALACHYRVAADDPSAKLGLPEVQVGLLPGAGGTQRVPRLIGIAAALPLLLEGRQLAPKKALSSGLIHAVVPADQLLAAAKEWLVKSPNAVQPWDAKGYKVPGGAGGMDPKVVPVFMAGNSMLREKTQGNYPAPAAIMSCVYEGTQLPIDTALRVEVKYFATLFRNPVARNMIRTLFINKGKADKLDRRPAGVPRITFRRMGMLGAGMMGAGIAHVAAVAGIEVELIDQSQEAAEKGKAWSAKLLADQVAKGRLTQEAADAILARIRPTTSYDGLADVDIVIEAVFEDRTIKADVTKRAEAVMPATATFGSNTSTLPITGLAENSSRPAQFIGIHFFSPVDRMPLVEIIRGKATDDATLARALDFVQAIRKTPIVVNDARGFFTSRFCGTYINEGQTLLQEGVVPALIENAGKQAGMPVGPLALADEVALDLSWKIRNQWKKDLGEQYRPTSGEGVNDIMVEKLGRIGRKGRKGFYDYPEGEKKRLWAGLGEVWPQRPEADQPDVEEVRTRLLYAQALDAVRCLEEGVLTDPADGDVGAILGLGYAPYTGGPLSMIDTIGVARFVAECDALAQKYGERFSPPTLLRDMAADGRSFYGSAAAARVAAE</sequence>
<dbReference type="Pfam" id="PF00725">
    <property type="entry name" value="3HCDH"/>
    <property type="match status" value="1"/>
</dbReference>
<comment type="similarity">
    <text evidence="2">In the central section; belongs to the 3-hydroxyacyl-CoA dehydrogenase family.</text>
</comment>
<reference evidence="14" key="1">
    <citation type="journal article" date="2019" name="Int. J. Syst. Evol. Microbiol.">
        <title>The Global Catalogue of Microorganisms (GCM) 10K type strain sequencing project: providing services to taxonomists for standard genome sequencing and annotation.</title>
        <authorList>
            <consortium name="The Broad Institute Genomics Platform"/>
            <consortium name="The Broad Institute Genome Sequencing Center for Infectious Disease"/>
            <person name="Wu L."/>
            <person name="Ma J."/>
        </authorList>
    </citation>
    <scope>NUCLEOTIDE SEQUENCE [LARGE SCALE GENOMIC DNA]</scope>
    <source>
        <strain evidence="14">CGMCC 1.16275</strain>
    </source>
</reference>
<dbReference type="Pfam" id="PF00378">
    <property type="entry name" value="ECH_1"/>
    <property type="match status" value="1"/>
</dbReference>
<dbReference type="InterPro" id="IPR006108">
    <property type="entry name" value="3HC_DH_C"/>
</dbReference>
<dbReference type="SUPFAM" id="SSF52096">
    <property type="entry name" value="ClpP/crotonase"/>
    <property type="match status" value="1"/>
</dbReference>
<dbReference type="Pfam" id="PF02737">
    <property type="entry name" value="3HCDH_N"/>
    <property type="match status" value="1"/>
</dbReference>
<dbReference type="SUPFAM" id="SSF48179">
    <property type="entry name" value="6-phosphogluconate dehydrogenase C-terminal domain-like"/>
    <property type="match status" value="2"/>
</dbReference>
<dbReference type="InterPro" id="IPR006176">
    <property type="entry name" value="3-OHacyl-CoA_DH_NAD-bd"/>
</dbReference>
<dbReference type="SUPFAM" id="SSF51735">
    <property type="entry name" value="NAD(P)-binding Rossmann-fold domains"/>
    <property type="match status" value="1"/>
</dbReference>
<dbReference type="Gene3D" id="3.40.50.720">
    <property type="entry name" value="NAD(P)-binding Rossmann-like Domain"/>
    <property type="match status" value="1"/>
</dbReference>
<dbReference type="InterPro" id="IPR029045">
    <property type="entry name" value="ClpP/crotonase-like_dom_sf"/>
</dbReference>
<keyword evidence="4" id="KW-0442">Lipid degradation</keyword>
<evidence type="ECO:0000313" key="14">
    <source>
        <dbReference type="Proteomes" id="UP001596456"/>
    </source>
</evidence>
<keyword evidence="3" id="KW-0276">Fatty acid metabolism</keyword>
<evidence type="ECO:0000256" key="10">
    <source>
        <dbReference type="ARBA" id="ARBA00049556"/>
    </source>
</evidence>
<dbReference type="CDD" id="cd06558">
    <property type="entry name" value="crotonase-like"/>
    <property type="match status" value="1"/>
</dbReference>
<keyword evidence="5" id="KW-0560">Oxidoreductase</keyword>
<dbReference type="Proteomes" id="UP001596456">
    <property type="component" value="Unassembled WGS sequence"/>
</dbReference>
<dbReference type="InterPro" id="IPR008927">
    <property type="entry name" value="6-PGluconate_DH-like_C_sf"/>
</dbReference>
<keyword evidence="9" id="KW-0511">Multifunctional enzyme</keyword>
<keyword evidence="7" id="KW-0443">Lipid metabolism</keyword>
<evidence type="ECO:0000256" key="4">
    <source>
        <dbReference type="ARBA" id="ARBA00022963"/>
    </source>
</evidence>
<dbReference type="PANTHER" id="PTHR43612">
    <property type="entry name" value="TRIFUNCTIONAL ENZYME SUBUNIT ALPHA"/>
    <property type="match status" value="1"/>
</dbReference>
<feature type="domain" description="3-hydroxyacyl-CoA dehydrogenase NAD binding" evidence="12">
    <location>
        <begin position="323"/>
        <end position="499"/>
    </location>
</feature>
<protein>
    <submittedName>
        <fullName evidence="13">3-hydroxyacyl-CoA dehydrogenase NAD-binding domain-containing protein</fullName>
    </submittedName>
</protein>
<feature type="domain" description="3-hydroxyacyl-CoA dehydrogenase C-terminal" evidence="11">
    <location>
        <begin position="502"/>
        <end position="599"/>
    </location>
</feature>
<keyword evidence="14" id="KW-1185">Reference proteome</keyword>
<name>A0ABW2KTM1_9PROT</name>
<dbReference type="InterPro" id="IPR050136">
    <property type="entry name" value="FA_oxidation_alpha_subunit"/>
</dbReference>
<dbReference type="EMBL" id="JBHTCM010000010">
    <property type="protein sequence ID" value="MFC7333237.1"/>
    <property type="molecule type" value="Genomic_DNA"/>
</dbReference>
<evidence type="ECO:0000256" key="2">
    <source>
        <dbReference type="ARBA" id="ARBA00007005"/>
    </source>
</evidence>
<dbReference type="Gene3D" id="1.10.1040.50">
    <property type="match status" value="1"/>
</dbReference>
<gene>
    <name evidence="13" type="ORF">ACFQPS_08700</name>
</gene>
<dbReference type="RefSeq" id="WP_377358190.1">
    <property type="nucleotide sequence ID" value="NZ_JBHTCM010000010.1"/>
</dbReference>
<evidence type="ECO:0000259" key="11">
    <source>
        <dbReference type="Pfam" id="PF00725"/>
    </source>
</evidence>
<organism evidence="13 14">
    <name type="scientific">Rhodocista pekingensis</name>
    <dbReference type="NCBI Taxonomy" id="201185"/>
    <lineage>
        <taxon>Bacteria</taxon>
        <taxon>Pseudomonadati</taxon>
        <taxon>Pseudomonadota</taxon>
        <taxon>Alphaproteobacteria</taxon>
        <taxon>Rhodospirillales</taxon>
        <taxon>Azospirillaceae</taxon>
        <taxon>Rhodocista</taxon>
    </lineage>
</organism>
<evidence type="ECO:0000259" key="12">
    <source>
        <dbReference type="Pfam" id="PF02737"/>
    </source>
</evidence>
<comment type="catalytic activity">
    <reaction evidence="10">
        <text>a (3S)-3-hydroxyacyl-CoA + NAD(+) = a 3-oxoacyl-CoA + NADH + H(+)</text>
        <dbReference type="Rhea" id="RHEA:22432"/>
        <dbReference type="ChEBI" id="CHEBI:15378"/>
        <dbReference type="ChEBI" id="CHEBI:57318"/>
        <dbReference type="ChEBI" id="CHEBI:57540"/>
        <dbReference type="ChEBI" id="CHEBI:57945"/>
        <dbReference type="ChEBI" id="CHEBI:90726"/>
        <dbReference type="EC" id="1.1.1.35"/>
    </reaction>
</comment>
<evidence type="ECO:0000256" key="8">
    <source>
        <dbReference type="ARBA" id="ARBA00023239"/>
    </source>
</evidence>